<evidence type="ECO:0000313" key="2">
    <source>
        <dbReference type="Proteomes" id="UP001289374"/>
    </source>
</evidence>
<protein>
    <submittedName>
        <fullName evidence="1">Uncharacterized protein</fullName>
    </submittedName>
</protein>
<evidence type="ECO:0000313" key="1">
    <source>
        <dbReference type="EMBL" id="KAK4381490.1"/>
    </source>
</evidence>
<dbReference type="EMBL" id="JACGWL010000869">
    <property type="protein sequence ID" value="KAK4381490.1"/>
    <property type="molecule type" value="Genomic_DNA"/>
</dbReference>
<keyword evidence="2" id="KW-1185">Reference proteome</keyword>
<dbReference type="AlphaFoldDB" id="A0AAE1VZS5"/>
<gene>
    <name evidence="1" type="ORF">Sango_2962800</name>
</gene>
<organism evidence="1 2">
    <name type="scientific">Sesamum angolense</name>
    <dbReference type="NCBI Taxonomy" id="2727404"/>
    <lineage>
        <taxon>Eukaryota</taxon>
        <taxon>Viridiplantae</taxon>
        <taxon>Streptophyta</taxon>
        <taxon>Embryophyta</taxon>
        <taxon>Tracheophyta</taxon>
        <taxon>Spermatophyta</taxon>
        <taxon>Magnoliopsida</taxon>
        <taxon>eudicotyledons</taxon>
        <taxon>Gunneridae</taxon>
        <taxon>Pentapetalae</taxon>
        <taxon>asterids</taxon>
        <taxon>lamiids</taxon>
        <taxon>Lamiales</taxon>
        <taxon>Pedaliaceae</taxon>
        <taxon>Sesamum</taxon>
    </lineage>
</organism>
<dbReference type="Proteomes" id="UP001289374">
    <property type="component" value="Unassembled WGS sequence"/>
</dbReference>
<reference evidence="1" key="2">
    <citation type="journal article" date="2024" name="Plant">
        <title>Genomic evolution and insights into agronomic trait innovations of Sesamum species.</title>
        <authorList>
            <person name="Miao H."/>
            <person name="Wang L."/>
            <person name="Qu L."/>
            <person name="Liu H."/>
            <person name="Sun Y."/>
            <person name="Le M."/>
            <person name="Wang Q."/>
            <person name="Wei S."/>
            <person name="Zheng Y."/>
            <person name="Lin W."/>
            <person name="Duan Y."/>
            <person name="Cao H."/>
            <person name="Xiong S."/>
            <person name="Wang X."/>
            <person name="Wei L."/>
            <person name="Li C."/>
            <person name="Ma Q."/>
            <person name="Ju M."/>
            <person name="Zhao R."/>
            <person name="Li G."/>
            <person name="Mu C."/>
            <person name="Tian Q."/>
            <person name="Mei H."/>
            <person name="Zhang T."/>
            <person name="Gao T."/>
            <person name="Zhang H."/>
        </authorList>
    </citation>
    <scope>NUCLEOTIDE SEQUENCE</scope>
    <source>
        <strain evidence="1">K16</strain>
    </source>
</reference>
<name>A0AAE1VZS5_9LAMI</name>
<reference evidence="1" key="1">
    <citation type="submission" date="2020-06" db="EMBL/GenBank/DDBJ databases">
        <authorList>
            <person name="Li T."/>
            <person name="Hu X."/>
            <person name="Zhang T."/>
            <person name="Song X."/>
            <person name="Zhang H."/>
            <person name="Dai N."/>
            <person name="Sheng W."/>
            <person name="Hou X."/>
            <person name="Wei L."/>
        </authorList>
    </citation>
    <scope>NUCLEOTIDE SEQUENCE</scope>
    <source>
        <strain evidence="1">K16</strain>
        <tissue evidence="1">Leaf</tissue>
    </source>
</reference>
<accession>A0AAE1VZS5</accession>
<comment type="caution">
    <text evidence="1">The sequence shown here is derived from an EMBL/GenBank/DDBJ whole genome shotgun (WGS) entry which is preliminary data.</text>
</comment>
<proteinExistence type="predicted"/>
<sequence>MICLESSKSCEEVRQNILRISLDENGEASTSKAKGKKARCWNRKKGKAKEKAFFAHTSTKSTLVAPKGMGKEGGKLVLNSSRGKMIFVSIAVRKGIRGWIGPNSLPGKISKDKVVLKLGDAKAIIAETIGTFNLVAKGGFFYFITFTDDHSWYGYLYLMRYKSKAFVRFKEFRLEREHQTSAILKPFGQTEKSDLVGPGLVNDEFYRTALCFWGYALDMTTRLLNVALERSGSAREARIIEKSQRTNSRTIGTGNPNHTDQAVRSFHMMIPASHFSQLTIWPTNPLKLYGRPTSPADETRLQYLVQVSIVSSMPNLEVLDLERSRPTLRSWFHNCQTYAQPNSMG</sequence>